<dbReference type="InterPro" id="IPR052731">
    <property type="entry name" value="B_subtilis_Trans_State_Reg"/>
</dbReference>
<dbReference type="SMART" id="SM00966">
    <property type="entry name" value="SpoVT_AbrB"/>
    <property type="match status" value="1"/>
</dbReference>
<accession>A0ABW4YLM1</accession>
<dbReference type="Proteomes" id="UP001597362">
    <property type="component" value="Unassembled WGS sequence"/>
</dbReference>
<dbReference type="Pfam" id="PF04014">
    <property type="entry name" value="MazE_antitoxin"/>
    <property type="match status" value="1"/>
</dbReference>
<reference evidence="4" key="1">
    <citation type="journal article" date="2019" name="Int. J. Syst. Evol. Microbiol.">
        <title>The Global Catalogue of Microorganisms (GCM) 10K type strain sequencing project: providing services to taxonomists for standard genome sequencing and annotation.</title>
        <authorList>
            <consortium name="The Broad Institute Genomics Platform"/>
            <consortium name="The Broad Institute Genome Sequencing Center for Infectious Disease"/>
            <person name="Wu L."/>
            <person name="Ma J."/>
        </authorList>
    </citation>
    <scope>NUCLEOTIDE SEQUENCE [LARGE SCALE GENOMIC DNA]</scope>
    <source>
        <strain evidence="4">GH52</strain>
    </source>
</reference>
<dbReference type="GO" id="GO:0003677">
    <property type="term" value="F:DNA binding"/>
    <property type="evidence" value="ECO:0007669"/>
    <property type="project" value="UniProtKB-KW"/>
</dbReference>
<protein>
    <submittedName>
        <fullName evidence="3">AbrB/MazE/SpoVT family DNA-binding domain-containing protein</fullName>
    </submittedName>
</protein>
<dbReference type="PANTHER" id="PTHR36432">
    <property type="match status" value="1"/>
</dbReference>
<proteinExistence type="predicted"/>
<dbReference type="Gene3D" id="2.10.260.10">
    <property type="match status" value="1"/>
</dbReference>
<evidence type="ECO:0000256" key="1">
    <source>
        <dbReference type="PROSITE-ProRule" id="PRU01076"/>
    </source>
</evidence>
<gene>
    <name evidence="3" type="ORF">ACFSJH_11685</name>
</gene>
<name>A0ABW4YLM1_9BACL</name>
<evidence type="ECO:0000313" key="3">
    <source>
        <dbReference type="EMBL" id="MFD2116383.1"/>
    </source>
</evidence>
<feature type="domain" description="SpoVT-AbrB" evidence="2">
    <location>
        <begin position="5"/>
        <end position="50"/>
    </location>
</feature>
<dbReference type="InterPro" id="IPR037914">
    <property type="entry name" value="SpoVT-AbrB_sf"/>
</dbReference>
<evidence type="ECO:0000259" key="2">
    <source>
        <dbReference type="PROSITE" id="PS51740"/>
    </source>
</evidence>
<dbReference type="SUPFAM" id="SSF89447">
    <property type="entry name" value="AbrB/MazE/MraZ-like"/>
    <property type="match status" value="1"/>
</dbReference>
<evidence type="ECO:0000313" key="4">
    <source>
        <dbReference type="Proteomes" id="UP001597362"/>
    </source>
</evidence>
<dbReference type="PANTHER" id="PTHR36432:SF1">
    <property type="entry name" value="STAGE V SPORULATION PROTEIN T"/>
    <property type="match status" value="1"/>
</dbReference>
<comment type="caution">
    <text evidence="3">The sequence shown here is derived from an EMBL/GenBank/DDBJ whole genome shotgun (WGS) entry which is preliminary data.</text>
</comment>
<dbReference type="EMBL" id="JBHUHO010000030">
    <property type="protein sequence ID" value="MFD2116383.1"/>
    <property type="molecule type" value="Genomic_DNA"/>
</dbReference>
<dbReference type="RefSeq" id="WP_377772493.1">
    <property type="nucleotide sequence ID" value="NZ_JBHUHO010000030.1"/>
</dbReference>
<sequence length="83" mass="9589">MKATGIVRRVDELGRVVIPKEMRKSFGMNEGEPIEFYVRDQDIILRKYQPGCVISGTLEDLVEFQGKQYSKEIIRRMARKAGI</sequence>
<dbReference type="InterPro" id="IPR007159">
    <property type="entry name" value="SpoVT-AbrB_dom"/>
</dbReference>
<keyword evidence="4" id="KW-1185">Reference proteome</keyword>
<keyword evidence="1 3" id="KW-0238">DNA-binding</keyword>
<dbReference type="NCBIfam" id="TIGR01439">
    <property type="entry name" value="lp_hng_hel_AbrB"/>
    <property type="match status" value="1"/>
</dbReference>
<organism evidence="3 4">
    <name type="scientific">Paenibacillus yanchengensis</name>
    <dbReference type="NCBI Taxonomy" id="2035833"/>
    <lineage>
        <taxon>Bacteria</taxon>
        <taxon>Bacillati</taxon>
        <taxon>Bacillota</taxon>
        <taxon>Bacilli</taxon>
        <taxon>Bacillales</taxon>
        <taxon>Paenibacillaceae</taxon>
        <taxon>Paenibacillus</taxon>
    </lineage>
</organism>
<dbReference type="PROSITE" id="PS51740">
    <property type="entry name" value="SPOVT_ABRB"/>
    <property type="match status" value="1"/>
</dbReference>